<keyword evidence="2" id="KW-1185">Reference proteome</keyword>
<protein>
    <submittedName>
        <fullName evidence="1">Isoprenoid synthase domain-containing protein</fullName>
    </submittedName>
</protein>
<accession>A0ACB8TRE6</accession>
<sequence>MPNNFQIPDLTKLCGEHFDLRVNEHCHPVGQESRQWVLQQGLTLVDEYSSSSSNARALQLASLQIPLLASLWYPTCDVTQLRTATDLLTILFYKCNHPDVLNEAAGRTALDSVVNRVRHAMNEQSSRWARFQTTLASFHTARTSGQPQSVGSLLISKRSSEIFGVAFDLQEYVEDLQVSDEVIHGQFLSDLKRNALDAVTWMKEVVEYNVKQAKGESAVNLIAVLMREKEITLQAAVNQATANAKECIQSFVRLSLGDKATSLTEDAKRYVQGLRDCIVGWAYWVYETEEYFLKNGEEVKAFGWVFLLPKDGEGEKR</sequence>
<organism evidence="1 2">
    <name type="scientific">Irpex rosettiformis</name>
    <dbReference type="NCBI Taxonomy" id="378272"/>
    <lineage>
        <taxon>Eukaryota</taxon>
        <taxon>Fungi</taxon>
        <taxon>Dikarya</taxon>
        <taxon>Basidiomycota</taxon>
        <taxon>Agaricomycotina</taxon>
        <taxon>Agaricomycetes</taxon>
        <taxon>Polyporales</taxon>
        <taxon>Irpicaceae</taxon>
        <taxon>Irpex</taxon>
    </lineage>
</organism>
<comment type="caution">
    <text evidence="1">The sequence shown here is derived from an EMBL/GenBank/DDBJ whole genome shotgun (WGS) entry which is preliminary data.</text>
</comment>
<dbReference type="EMBL" id="MU274941">
    <property type="protein sequence ID" value="KAI0084555.1"/>
    <property type="molecule type" value="Genomic_DNA"/>
</dbReference>
<proteinExistence type="predicted"/>
<evidence type="ECO:0000313" key="1">
    <source>
        <dbReference type="EMBL" id="KAI0084555.1"/>
    </source>
</evidence>
<name>A0ACB8TRE6_9APHY</name>
<dbReference type="Proteomes" id="UP001055072">
    <property type="component" value="Unassembled WGS sequence"/>
</dbReference>
<gene>
    <name evidence="1" type="ORF">BDY19DRAFT_898261</name>
</gene>
<reference evidence="1" key="1">
    <citation type="journal article" date="2021" name="Environ. Microbiol.">
        <title>Gene family expansions and transcriptome signatures uncover fungal adaptations to wood decay.</title>
        <authorList>
            <person name="Hage H."/>
            <person name="Miyauchi S."/>
            <person name="Viragh M."/>
            <person name="Drula E."/>
            <person name="Min B."/>
            <person name="Chaduli D."/>
            <person name="Navarro D."/>
            <person name="Favel A."/>
            <person name="Norest M."/>
            <person name="Lesage-Meessen L."/>
            <person name="Balint B."/>
            <person name="Merenyi Z."/>
            <person name="de Eugenio L."/>
            <person name="Morin E."/>
            <person name="Martinez A.T."/>
            <person name="Baldrian P."/>
            <person name="Stursova M."/>
            <person name="Martinez M.J."/>
            <person name="Novotny C."/>
            <person name="Magnuson J.K."/>
            <person name="Spatafora J.W."/>
            <person name="Maurice S."/>
            <person name="Pangilinan J."/>
            <person name="Andreopoulos W."/>
            <person name="LaButti K."/>
            <person name="Hundley H."/>
            <person name="Na H."/>
            <person name="Kuo A."/>
            <person name="Barry K."/>
            <person name="Lipzen A."/>
            <person name="Henrissat B."/>
            <person name="Riley R."/>
            <person name="Ahrendt S."/>
            <person name="Nagy L.G."/>
            <person name="Grigoriev I.V."/>
            <person name="Martin F."/>
            <person name="Rosso M.N."/>
        </authorList>
    </citation>
    <scope>NUCLEOTIDE SEQUENCE</scope>
    <source>
        <strain evidence="1">CBS 384.51</strain>
    </source>
</reference>
<evidence type="ECO:0000313" key="2">
    <source>
        <dbReference type="Proteomes" id="UP001055072"/>
    </source>
</evidence>